<accession>A0A166U1T0</accession>
<evidence type="ECO:0000313" key="2">
    <source>
        <dbReference type="Proteomes" id="UP000076532"/>
    </source>
</evidence>
<gene>
    <name evidence="1" type="ORF">FIBSPDRAFT_44557</name>
</gene>
<protein>
    <submittedName>
        <fullName evidence="1">Uncharacterized protein</fullName>
    </submittedName>
</protein>
<dbReference type="EMBL" id="KV417490">
    <property type="protein sequence ID" value="KZP31222.1"/>
    <property type="molecule type" value="Genomic_DNA"/>
</dbReference>
<dbReference type="AlphaFoldDB" id="A0A166U1T0"/>
<name>A0A166U1T0_9AGAM</name>
<sequence length="163" mass="17554">MLSYQPVSLCDLVPQVEPPQATVRSLLSNLLPSRRNDVYGCVLYRTHARKIFGGKCQTQGRVHADPPIGEYAEQTFLPAKPDVGSKHLVISGTSAILLPQRAASMNGPGSFTSIKSVLLAVQLILTSKLCCPCLSIRGDLEIRRLGRSVTQKAVASSQIGLGR</sequence>
<organism evidence="1 2">
    <name type="scientific">Athelia psychrophila</name>
    <dbReference type="NCBI Taxonomy" id="1759441"/>
    <lineage>
        <taxon>Eukaryota</taxon>
        <taxon>Fungi</taxon>
        <taxon>Dikarya</taxon>
        <taxon>Basidiomycota</taxon>
        <taxon>Agaricomycotina</taxon>
        <taxon>Agaricomycetes</taxon>
        <taxon>Agaricomycetidae</taxon>
        <taxon>Atheliales</taxon>
        <taxon>Atheliaceae</taxon>
        <taxon>Athelia</taxon>
    </lineage>
</organism>
<dbReference type="Proteomes" id="UP000076532">
    <property type="component" value="Unassembled WGS sequence"/>
</dbReference>
<evidence type="ECO:0000313" key="1">
    <source>
        <dbReference type="EMBL" id="KZP31222.1"/>
    </source>
</evidence>
<reference evidence="1 2" key="1">
    <citation type="journal article" date="2016" name="Mol. Biol. Evol.">
        <title>Comparative Genomics of Early-Diverging Mushroom-Forming Fungi Provides Insights into the Origins of Lignocellulose Decay Capabilities.</title>
        <authorList>
            <person name="Nagy L.G."/>
            <person name="Riley R."/>
            <person name="Tritt A."/>
            <person name="Adam C."/>
            <person name="Daum C."/>
            <person name="Floudas D."/>
            <person name="Sun H."/>
            <person name="Yadav J.S."/>
            <person name="Pangilinan J."/>
            <person name="Larsson K.H."/>
            <person name="Matsuura K."/>
            <person name="Barry K."/>
            <person name="Labutti K."/>
            <person name="Kuo R."/>
            <person name="Ohm R.A."/>
            <person name="Bhattacharya S.S."/>
            <person name="Shirouzu T."/>
            <person name="Yoshinaga Y."/>
            <person name="Martin F.M."/>
            <person name="Grigoriev I.V."/>
            <person name="Hibbett D.S."/>
        </authorList>
    </citation>
    <scope>NUCLEOTIDE SEQUENCE [LARGE SCALE GENOMIC DNA]</scope>
    <source>
        <strain evidence="1 2">CBS 109695</strain>
    </source>
</reference>
<proteinExistence type="predicted"/>
<keyword evidence="2" id="KW-1185">Reference proteome</keyword>